<evidence type="ECO:0000313" key="3">
    <source>
        <dbReference type="EMBL" id="GAA0214682.1"/>
    </source>
</evidence>
<evidence type="ECO:0000256" key="1">
    <source>
        <dbReference type="SAM" id="MobiDB-lite"/>
    </source>
</evidence>
<keyword evidence="2" id="KW-0812">Transmembrane</keyword>
<name>A0ABN0T7R4_9GAMM</name>
<accession>A0ABN0T7R4</accession>
<evidence type="ECO:0008006" key="5">
    <source>
        <dbReference type="Google" id="ProtNLM"/>
    </source>
</evidence>
<reference evidence="3 4" key="1">
    <citation type="journal article" date="2019" name="Int. J. Syst. Evol. Microbiol.">
        <title>The Global Catalogue of Microorganisms (GCM) 10K type strain sequencing project: providing services to taxonomists for standard genome sequencing and annotation.</title>
        <authorList>
            <consortium name="The Broad Institute Genomics Platform"/>
            <consortium name="The Broad Institute Genome Sequencing Center for Infectious Disease"/>
            <person name="Wu L."/>
            <person name="Ma J."/>
        </authorList>
    </citation>
    <scope>NUCLEOTIDE SEQUENCE [LARGE SCALE GENOMIC DNA]</scope>
    <source>
        <strain evidence="3 4">JCM 16211</strain>
    </source>
</reference>
<dbReference type="EMBL" id="BAAAFM010000008">
    <property type="protein sequence ID" value="GAA0214682.1"/>
    <property type="molecule type" value="Genomic_DNA"/>
</dbReference>
<dbReference type="PANTHER" id="PTHR30441:SF4">
    <property type="entry name" value="PROTEIN ASMA"/>
    <property type="match status" value="1"/>
</dbReference>
<protein>
    <recommendedName>
        <fullName evidence="5">AsmA-like C-terminal domain-containing protein</fullName>
    </recommendedName>
</protein>
<dbReference type="InterPro" id="IPR052894">
    <property type="entry name" value="AsmA-related"/>
</dbReference>
<dbReference type="RefSeq" id="WP_343990435.1">
    <property type="nucleotide sequence ID" value="NZ_BAAAFM010000008.1"/>
</dbReference>
<evidence type="ECO:0000313" key="4">
    <source>
        <dbReference type="Proteomes" id="UP001501221"/>
    </source>
</evidence>
<organism evidence="3 4">
    <name type="scientific">Kangiella japonica</name>
    <dbReference type="NCBI Taxonomy" id="647384"/>
    <lineage>
        <taxon>Bacteria</taxon>
        <taxon>Pseudomonadati</taxon>
        <taxon>Pseudomonadota</taxon>
        <taxon>Gammaproteobacteria</taxon>
        <taxon>Kangiellales</taxon>
        <taxon>Kangiellaceae</taxon>
        <taxon>Kangiella</taxon>
    </lineage>
</organism>
<dbReference type="PANTHER" id="PTHR30441">
    <property type="entry name" value="DUF748 DOMAIN-CONTAINING PROTEIN"/>
    <property type="match status" value="1"/>
</dbReference>
<gene>
    <name evidence="3" type="ORF">GCM10009123_22300</name>
</gene>
<feature type="transmembrane region" description="Helical" evidence="2">
    <location>
        <begin position="12"/>
        <end position="33"/>
    </location>
</feature>
<proteinExistence type="predicted"/>
<keyword evidence="2" id="KW-1133">Transmembrane helix</keyword>
<comment type="caution">
    <text evidence="3">The sequence shown here is derived from an EMBL/GenBank/DDBJ whole genome shotgun (WGS) entry which is preliminary data.</text>
</comment>
<keyword evidence="4" id="KW-1185">Reference proteome</keyword>
<feature type="region of interest" description="Disordered" evidence="1">
    <location>
        <begin position="1132"/>
        <end position="1168"/>
    </location>
</feature>
<dbReference type="Proteomes" id="UP001501221">
    <property type="component" value="Unassembled WGS sequence"/>
</dbReference>
<evidence type="ECO:0000256" key="2">
    <source>
        <dbReference type="SAM" id="Phobius"/>
    </source>
</evidence>
<sequence length="1168" mass="128429">MTRSWKWLKRILWVLLGLLVLLFLAVSTLVYFLNSESYLEDYLKENLGVEAVIGELDVSLLSGTVNISSSIIGPKDDPFIQFDSLKGELDYSRLWSSKLTVELLQLDNAKVRYPFELNLKQTTQESEEASLPFDFIDVAAIDVNNLSFEYRGEVSLLAKGASVKVRNIPVAEDGFLLFGDLDRLVKASQTTLEAKLDTLQSNKSQLNNLTLNAHIEKQRLIIDDITSGKSTITIDLLQQPTSSAKASPTVVAAEKVAHASNTEKTLEFPFDDVVINRVDLGETDLSIQDKEEISIKGIEAEFTELLLVQDKKALWLDWTAFYKAQDSSIKLKSEAMKSDFLDFATLSLEGELKQGNFTVPELNFKQPTLKLSLNDVETVSDEVTPEKTAESSSWYLPFKSATLQKALISQGAIKVTTNNEQHSVSDIGLELSQIPLVVEHQLIFINDKLSSDTKAATISLKDAAYTGAFGEIKKISSQLSLSDSKLAIKDLTIEQPSIAYDIRESARGESSKSTTSQAVLPMSEITLEKLAIINGDASVKFDGKSYAGSGLDFELTQIPLYAQNNWVVTQPNNWKTKSSARLSLKTVNIPQGSLTAVNTSADFDNNKLDISELKLGGADLSIDVSDTGQKASSNTSEQLPLEYVQLNAITLNNISLKYQNDDIEYQVNKGNLALDRYPLIRDSALVSQPLDYMSKGTNQVSLNISRLKIPEGTIDGLELKGVLRDKDLLLDYLKNQSANLTFKNAVESEAIEEAADKTSREAEKPLKSEGGHDFALRTIKIGDIKFQRVNAELIQVNGEESNTTTVKNLYLGATEIMLAKNHQTIDQWYGSQLENAFTLIALRVENIAQQHNDISDLTITAVQNNQVINVQPLRMTVNEAPFSANWTIDLSKQPYQSTYISEFSNLSLGKLIEPANKDSIGMSGELQGEIAVKFEGLDSKTFLSSLNGDIFIRNQSLVTIRHLNINKVIKSFLDSQEFGLLDIGGFLLAGPLGLLASQGVSLQDTIGQLGADKGDTQIPHMNIDMNIKDGLLMTKDVAVATDKYRFAFNGEVILDKQEFKDLDFDIINKKGCREYGQTLNGSITSPKIETFTAAFDAVTGSVVGLFKQGVGLITGGACSSVYEGVVPHPEKGAEIIPQDKRRVIDPNAKEGESEGDRESSDGNTSPKE</sequence>
<keyword evidence="2" id="KW-0472">Membrane</keyword>